<keyword evidence="3" id="KW-1185">Reference proteome</keyword>
<sequence>MSLGAGIVAGAAGTTALNVVTYLDMAVRGRPASRLPSEAAGELAGRAGADLGSGQAGESRREGVGALLGYAAGLGAGALYGLLAGDRRLPLPVAALGLSVVAMAAGDVPLVALRLTDPRGWEASSWVADAVPHLAYGLTAAAVYRRLTRP</sequence>
<feature type="transmembrane region" description="Helical" evidence="1">
    <location>
        <begin position="89"/>
        <end position="106"/>
    </location>
</feature>
<protein>
    <recommendedName>
        <fullName evidence="4">DUF1440 domain-containing protein</fullName>
    </recommendedName>
</protein>
<dbReference type="Proteomes" id="UP000194761">
    <property type="component" value="Unassembled WGS sequence"/>
</dbReference>
<dbReference type="AlphaFoldDB" id="A0A243RN66"/>
<dbReference type="RefSeq" id="WP_086572508.1">
    <property type="nucleotide sequence ID" value="NZ_NGFP01000059.1"/>
</dbReference>
<proteinExistence type="predicted"/>
<accession>A0A243RN66</accession>
<organism evidence="2 3">
    <name type="scientific">Streptosporangium minutum</name>
    <dbReference type="NCBI Taxonomy" id="569862"/>
    <lineage>
        <taxon>Bacteria</taxon>
        <taxon>Bacillati</taxon>
        <taxon>Actinomycetota</taxon>
        <taxon>Actinomycetes</taxon>
        <taxon>Streptosporangiales</taxon>
        <taxon>Streptosporangiaceae</taxon>
        <taxon>Streptosporangium</taxon>
    </lineage>
</organism>
<dbReference type="EMBL" id="NGFP01000059">
    <property type="protein sequence ID" value="OUC96408.1"/>
    <property type="molecule type" value="Genomic_DNA"/>
</dbReference>
<evidence type="ECO:0000256" key="1">
    <source>
        <dbReference type="SAM" id="Phobius"/>
    </source>
</evidence>
<name>A0A243RN66_9ACTN</name>
<evidence type="ECO:0008006" key="4">
    <source>
        <dbReference type="Google" id="ProtNLM"/>
    </source>
</evidence>
<comment type="caution">
    <text evidence="2">The sequence shown here is derived from an EMBL/GenBank/DDBJ whole genome shotgun (WGS) entry which is preliminary data.</text>
</comment>
<keyword evidence="1" id="KW-1133">Transmembrane helix</keyword>
<evidence type="ECO:0000313" key="3">
    <source>
        <dbReference type="Proteomes" id="UP000194761"/>
    </source>
</evidence>
<reference evidence="2 3" key="1">
    <citation type="submission" date="2017-05" db="EMBL/GenBank/DDBJ databases">
        <title>Biotechnological potential of actinobacteria isolated from South African environments.</title>
        <authorList>
            <person name="Le Roes-Hill M."/>
            <person name="Prins A."/>
            <person name="Durrell K.A."/>
        </authorList>
    </citation>
    <scope>NUCLEOTIDE SEQUENCE [LARGE SCALE GENOMIC DNA]</scope>
    <source>
        <strain evidence="2">M26</strain>
    </source>
</reference>
<keyword evidence="1" id="KW-0812">Transmembrane</keyword>
<gene>
    <name evidence="2" type="ORF">CA984_15255</name>
</gene>
<evidence type="ECO:0000313" key="2">
    <source>
        <dbReference type="EMBL" id="OUC96408.1"/>
    </source>
</evidence>
<keyword evidence="1" id="KW-0472">Membrane</keyword>
<feature type="transmembrane region" description="Helical" evidence="1">
    <location>
        <begin position="63"/>
        <end position="82"/>
    </location>
</feature>